<dbReference type="Proteomes" id="UP000318336">
    <property type="component" value="Unassembled WGS sequence"/>
</dbReference>
<evidence type="ECO:0000313" key="3">
    <source>
        <dbReference type="Proteomes" id="UP000318336"/>
    </source>
</evidence>
<evidence type="ECO:0000313" key="2">
    <source>
        <dbReference type="EMBL" id="TQL33788.1"/>
    </source>
</evidence>
<reference evidence="2 3" key="1">
    <citation type="submission" date="2019-06" db="EMBL/GenBank/DDBJ databases">
        <title>Sequencing the genomes of 1000 actinobacteria strains.</title>
        <authorList>
            <person name="Klenk H.-P."/>
        </authorList>
    </citation>
    <scope>NUCLEOTIDE SEQUENCE [LARGE SCALE GENOMIC DNA]</scope>
    <source>
        <strain evidence="2 3">DSM 24617</strain>
    </source>
</reference>
<dbReference type="Pfam" id="PF09438">
    <property type="entry name" value="DUF2017"/>
    <property type="match status" value="1"/>
</dbReference>
<comment type="caution">
    <text evidence="2">The sequence shown here is derived from an EMBL/GenBank/DDBJ whole genome shotgun (WGS) entry which is preliminary data.</text>
</comment>
<organism evidence="2 3">
    <name type="scientific">Barrientosiimonas humi</name>
    <dbReference type="NCBI Taxonomy" id="999931"/>
    <lineage>
        <taxon>Bacteria</taxon>
        <taxon>Bacillati</taxon>
        <taxon>Actinomycetota</taxon>
        <taxon>Actinomycetes</taxon>
        <taxon>Micrococcales</taxon>
        <taxon>Dermacoccaceae</taxon>
        <taxon>Barrientosiimonas</taxon>
    </lineage>
</organism>
<accession>A0A542XD85</accession>
<feature type="compositionally biased region" description="Acidic residues" evidence="1">
    <location>
        <begin position="36"/>
        <end position="50"/>
    </location>
</feature>
<name>A0A542XD85_9MICO</name>
<dbReference type="EMBL" id="VFOK01000001">
    <property type="protein sequence ID" value="TQL33788.1"/>
    <property type="molecule type" value="Genomic_DNA"/>
</dbReference>
<protein>
    <submittedName>
        <fullName evidence="2">Uncharacterized protein DUF2017</fullName>
    </submittedName>
</protein>
<dbReference type="OrthoDB" id="3268479at2"/>
<dbReference type="RefSeq" id="WP_142005763.1">
    <property type="nucleotide sequence ID" value="NZ_CAJTBP010000001.1"/>
</dbReference>
<dbReference type="InterPro" id="IPR018561">
    <property type="entry name" value="AosR"/>
</dbReference>
<dbReference type="AlphaFoldDB" id="A0A542XD85"/>
<keyword evidence="3" id="KW-1185">Reference proteome</keyword>
<feature type="compositionally biased region" description="Basic and acidic residues" evidence="1">
    <location>
        <begin position="51"/>
        <end position="60"/>
    </location>
</feature>
<evidence type="ECO:0000256" key="1">
    <source>
        <dbReference type="SAM" id="MobiDB-lite"/>
    </source>
</evidence>
<proteinExistence type="predicted"/>
<sequence>MATAFRRKGSRVVGRLDEQERGIVAGLLSSTRELLDPDADETGDTDETADPLERLRRELDAPTATPEEVEQRDPALRRLLPPASRDDDDLARDFRALTEDSLRRRKVATITAAIAALDSATSDKVELDLGQAQALMMALSDVRLVLGERLGLRTDEDSARLEQIVAEADDFEDPAVMAAMIYDLLTWLQESVAQALLR</sequence>
<gene>
    <name evidence="2" type="ORF">FB554_1941</name>
</gene>
<feature type="region of interest" description="Disordered" evidence="1">
    <location>
        <begin position="34"/>
        <end position="84"/>
    </location>
</feature>